<dbReference type="AlphaFoldDB" id="A0A7M2WTP6"/>
<dbReference type="SUPFAM" id="SSF55811">
    <property type="entry name" value="Nudix"/>
    <property type="match status" value="1"/>
</dbReference>
<dbReference type="RefSeq" id="WP_206291864.1">
    <property type="nucleotide sequence ID" value="NZ_CP063458.1"/>
</dbReference>
<dbReference type="PANTHER" id="PTHR43736:SF1">
    <property type="entry name" value="DIHYDRONEOPTERIN TRIPHOSPHATE DIPHOSPHATASE"/>
    <property type="match status" value="1"/>
</dbReference>
<dbReference type="InterPro" id="IPR000086">
    <property type="entry name" value="NUDIX_hydrolase_dom"/>
</dbReference>
<evidence type="ECO:0000313" key="3">
    <source>
        <dbReference type="EMBL" id="QOV88856.1"/>
    </source>
</evidence>
<sequence length="161" mass="18441">MNIRYDMIAVHVVRPTASGSSHEFLQLRRAADDYLGGTWQIVRGTSHTGEKAWEAALRELKEETGLVPREFYKLSLMEHFYLVPGETVWHVPSFVAVINREDAVRLNEEHDALRWIPRDRIDAETMWAGERLVLAEVMREILDSGLSKPHLGVPIRPEPST</sequence>
<dbReference type="Proteomes" id="UP000593765">
    <property type="component" value="Chromosome"/>
</dbReference>
<proteinExistence type="predicted"/>
<dbReference type="Gene3D" id="3.90.79.10">
    <property type="entry name" value="Nucleoside Triphosphate Pyrophosphohydrolase"/>
    <property type="match status" value="1"/>
</dbReference>
<organism evidence="3 4">
    <name type="scientific">Humisphaera borealis</name>
    <dbReference type="NCBI Taxonomy" id="2807512"/>
    <lineage>
        <taxon>Bacteria</taxon>
        <taxon>Pseudomonadati</taxon>
        <taxon>Planctomycetota</taxon>
        <taxon>Phycisphaerae</taxon>
        <taxon>Tepidisphaerales</taxon>
        <taxon>Tepidisphaeraceae</taxon>
        <taxon>Humisphaera</taxon>
    </lineage>
</organism>
<name>A0A7M2WTP6_9BACT</name>
<reference evidence="3 4" key="1">
    <citation type="submission" date="2020-10" db="EMBL/GenBank/DDBJ databases">
        <title>Wide distribution of Phycisphaera-like planctomycetes from WD2101 soil group in peatlands and genome analysis of the first cultivated representative.</title>
        <authorList>
            <person name="Dedysh S.N."/>
            <person name="Beletsky A.V."/>
            <person name="Ivanova A."/>
            <person name="Kulichevskaya I.S."/>
            <person name="Suzina N.E."/>
            <person name="Philippov D.A."/>
            <person name="Rakitin A.L."/>
            <person name="Mardanov A.V."/>
            <person name="Ravin N.V."/>
        </authorList>
    </citation>
    <scope>NUCLEOTIDE SEQUENCE [LARGE SCALE GENOMIC DNA]</scope>
    <source>
        <strain evidence="3 4">M1803</strain>
    </source>
</reference>
<dbReference type="Pfam" id="PF00293">
    <property type="entry name" value="NUDIX"/>
    <property type="match status" value="1"/>
</dbReference>
<evidence type="ECO:0000259" key="2">
    <source>
        <dbReference type="PROSITE" id="PS51462"/>
    </source>
</evidence>
<dbReference type="InterPro" id="IPR020084">
    <property type="entry name" value="NUDIX_hydrolase_CS"/>
</dbReference>
<dbReference type="KEGG" id="hbs:IPV69_21920"/>
<accession>A0A7M2WTP6</accession>
<dbReference type="PANTHER" id="PTHR43736">
    <property type="entry name" value="ADP-RIBOSE PYROPHOSPHATASE"/>
    <property type="match status" value="1"/>
</dbReference>
<dbReference type="PROSITE" id="PS51462">
    <property type="entry name" value="NUDIX"/>
    <property type="match status" value="1"/>
</dbReference>
<keyword evidence="4" id="KW-1185">Reference proteome</keyword>
<evidence type="ECO:0000256" key="1">
    <source>
        <dbReference type="ARBA" id="ARBA00022801"/>
    </source>
</evidence>
<dbReference type="GO" id="GO:0016787">
    <property type="term" value="F:hydrolase activity"/>
    <property type="evidence" value="ECO:0007669"/>
    <property type="project" value="UniProtKB-KW"/>
</dbReference>
<dbReference type="PROSITE" id="PS00893">
    <property type="entry name" value="NUDIX_BOX"/>
    <property type="match status" value="1"/>
</dbReference>
<keyword evidence="1" id="KW-0378">Hydrolase</keyword>
<dbReference type="EMBL" id="CP063458">
    <property type="protein sequence ID" value="QOV88856.1"/>
    <property type="molecule type" value="Genomic_DNA"/>
</dbReference>
<dbReference type="InterPro" id="IPR015797">
    <property type="entry name" value="NUDIX_hydrolase-like_dom_sf"/>
</dbReference>
<evidence type="ECO:0000313" key="4">
    <source>
        <dbReference type="Proteomes" id="UP000593765"/>
    </source>
</evidence>
<protein>
    <submittedName>
        <fullName evidence="3">NUDIX domain-containing protein</fullName>
    </submittedName>
</protein>
<feature type="domain" description="Nudix hydrolase" evidence="2">
    <location>
        <begin position="3"/>
        <end position="139"/>
    </location>
</feature>
<gene>
    <name evidence="3" type="ORF">IPV69_21920</name>
</gene>